<gene>
    <name evidence="2" type="ORF">BRLA_c005440</name>
</gene>
<keyword evidence="3" id="KW-1185">Reference proteome</keyword>
<name>A0A075QWX4_BRELA</name>
<evidence type="ECO:0000256" key="1">
    <source>
        <dbReference type="SAM" id="Phobius"/>
    </source>
</evidence>
<dbReference type="AlphaFoldDB" id="A0A075QWX4"/>
<keyword evidence="1" id="KW-0812">Transmembrane</keyword>
<keyword evidence="1" id="KW-0472">Membrane</keyword>
<dbReference type="KEGG" id="blr:BRLA_c005440"/>
<accession>A0A075QWX4</accession>
<evidence type="ECO:0000313" key="2">
    <source>
        <dbReference type="EMBL" id="AIG24902.1"/>
    </source>
</evidence>
<organism evidence="2 3">
    <name type="scientific">Brevibacillus laterosporus LMG 15441</name>
    <dbReference type="NCBI Taxonomy" id="1042163"/>
    <lineage>
        <taxon>Bacteria</taxon>
        <taxon>Bacillati</taxon>
        <taxon>Bacillota</taxon>
        <taxon>Bacilli</taxon>
        <taxon>Bacillales</taxon>
        <taxon>Paenibacillaceae</taxon>
        <taxon>Brevibacillus</taxon>
    </lineage>
</organism>
<proteinExistence type="predicted"/>
<feature type="transmembrane region" description="Helical" evidence="1">
    <location>
        <begin position="12"/>
        <end position="41"/>
    </location>
</feature>
<keyword evidence="1" id="KW-1133">Transmembrane helix</keyword>
<protein>
    <submittedName>
        <fullName evidence="2">Uncharacterized protein</fullName>
    </submittedName>
</protein>
<reference evidence="2 3" key="1">
    <citation type="journal article" date="2011" name="J. Bacteriol.">
        <title>Genome sequence of Brevibacillus laterosporus LMG 15441, a pathogen of invertebrates.</title>
        <authorList>
            <person name="Djukic M."/>
            <person name="Poehlein A."/>
            <person name="Thurmer A."/>
            <person name="Daniel R."/>
        </authorList>
    </citation>
    <scope>NUCLEOTIDE SEQUENCE [LARGE SCALE GENOMIC DNA]</scope>
    <source>
        <strain evidence="2 3">LMG 15441</strain>
    </source>
</reference>
<dbReference type="Proteomes" id="UP000005850">
    <property type="component" value="Chromosome"/>
</dbReference>
<dbReference type="EMBL" id="CP007806">
    <property type="protein sequence ID" value="AIG24902.1"/>
    <property type="molecule type" value="Genomic_DNA"/>
</dbReference>
<dbReference type="HOGENOM" id="CLU_3150223_0_0_9"/>
<sequence>MVIFLELLLIVVLGYFTGIIFGGESSIILGGIFWALIFILIQMHTKQK</sequence>
<evidence type="ECO:0000313" key="3">
    <source>
        <dbReference type="Proteomes" id="UP000005850"/>
    </source>
</evidence>